<name>A0A3S4PTX3_AGGAP</name>
<keyword evidence="1" id="KW-1133">Transmembrane helix</keyword>
<dbReference type="Proteomes" id="UP000272690">
    <property type="component" value="Chromosome"/>
</dbReference>
<evidence type="ECO:0000313" key="2">
    <source>
        <dbReference type="EMBL" id="VEF43937.1"/>
    </source>
</evidence>
<gene>
    <name evidence="2" type="ORF">NCTC5906_01720</name>
</gene>
<evidence type="ECO:0000256" key="1">
    <source>
        <dbReference type="SAM" id="Phobius"/>
    </source>
</evidence>
<keyword evidence="1" id="KW-0472">Membrane</keyword>
<evidence type="ECO:0000313" key="3">
    <source>
        <dbReference type="Proteomes" id="UP000272690"/>
    </source>
</evidence>
<sequence>MFFKIFGKSTALLFEMNKENMAEQQENKDWLDKLGEFFSKIFINPNKDIAYSIRKRGEDEIEIRDSIFDGYARGLIRFILFAGFLIIGFGGGNSLNEPFSSQVNDFKRDYKWIQSPDEMIIPNYKDYVELYKKGGKFVTSTPFMEYEEYRKPYLDRWKEDRVVFIKHCILLSALFILVVFAFFLPRPRGFRVNRKKRVIYWQTIFGSHAIAFVPEQGDPLGGINYSRFGLYAFGSHERFSLQVWIDDYLSKRRVTALFGVYPSPSSEHNAQILRAIRAYLTEDNPEFLNYVGRDFKNFGLKFNIALCNAFALRVPFSRKKADRAIELALTEWNKKTPNQKQGWFNERRATQKLINERHLREELDNEVK</sequence>
<dbReference type="AlphaFoldDB" id="A0A3S4PTX3"/>
<proteinExistence type="predicted"/>
<feature type="transmembrane region" description="Helical" evidence="1">
    <location>
        <begin position="164"/>
        <end position="184"/>
    </location>
</feature>
<organism evidence="2 3">
    <name type="scientific">Aggregatibacter aphrophilus ATCC 33389</name>
    <dbReference type="NCBI Taxonomy" id="985008"/>
    <lineage>
        <taxon>Bacteria</taxon>
        <taxon>Pseudomonadati</taxon>
        <taxon>Pseudomonadota</taxon>
        <taxon>Gammaproteobacteria</taxon>
        <taxon>Pasteurellales</taxon>
        <taxon>Pasteurellaceae</taxon>
        <taxon>Aggregatibacter</taxon>
    </lineage>
</organism>
<reference evidence="2 3" key="1">
    <citation type="submission" date="2018-12" db="EMBL/GenBank/DDBJ databases">
        <authorList>
            <consortium name="Pathogen Informatics"/>
        </authorList>
    </citation>
    <scope>NUCLEOTIDE SEQUENCE [LARGE SCALE GENOMIC DNA]</scope>
    <source>
        <strain evidence="2 3">NCTC5906</strain>
    </source>
</reference>
<dbReference type="EMBL" id="LR134327">
    <property type="protein sequence ID" value="VEF43937.1"/>
    <property type="molecule type" value="Genomic_DNA"/>
</dbReference>
<feature type="transmembrane region" description="Helical" evidence="1">
    <location>
        <begin position="74"/>
        <end position="92"/>
    </location>
</feature>
<accession>A0A3S4PTX3</accession>
<keyword evidence="1" id="KW-0812">Transmembrane</keyword>
<protein>
    <submittedName>
        <fullName evidence="2">Uncharacterized protein</fullName>
    </submittedName>
</protein>